<protein>
    <submittedName>
        <fullName evidence="2">Uncharacterized protein</fullName>
    </submittedName>
</protein>
<feature type="region of interest" description="Disordered" evidence="1">
    <location>
        <begin position="55"/>
        <end position="78"/>
    </location>
</feature>
<dbReference type="Proteomes" id="UP000314294">
    <property type="component" value="Unassembled WGS sequence"/>
</dbReference>
<feature type="compositionally biased region" description="Basic and acidic residues" evidence="1">
    <location>
        <begin position="59"/>
        <end position="68"/>
    </location>
</feature>
<name>A0A4Z2HES0_9TELE</name>
<comment type="caution">
    <text evidence="2">The sequence shown here is derived from an EMBL/GenBank/DDBJ whole genome shotgun (WGS) entry which is preliminary data.</text>
</comment>
<feature type="region of interest" description="Disordered" evidence="1">
    <location>
        <begin position="1"/>
        <end position="40"/>
    </location>
</feature>
<organism evidence="2 3">
    <name type="scientific">Liparis tanakae</name>
    <name type="common">Tanaka's snailfish</name>
    <dbReference type="NCBI Taxonomy" id="230148"/>
    <lineage>
        <taxon>Eukaryota</taxon>
        <taxon>Metazoa</taxon>
        <taxon>Chordata</taxon>
        <taxon>Craniata</taxon>
        <taxon>Vertebrata</taxon>
        <taxon>Euteleostomi</taxon>
        <taxon>Actinopterygii</taxon>
        <taxon>Neopterygii</taxon>
        <taxon>Teleostei</taxon>
        <taxon>Neoteleostei</taxon>
        <taxon>Acanthomorphata</taxon>
        <taxon>Eupercaria</taxon>
        <taxon>Perciformes</taxon>
        <taxon>Cottioidei</taxon>
        <taxon>Cottales</taxon>
        <taxon>Liparidae</taxon>
        <taxon>Liparis</taxon>
    </lineage>
</organism>
<dbReference type="AlphaFoldDB" id="A0A4Z2HES0"/>
<dbReference type="EMBL" id="SRLO01000257">
    <property type="protein sequence ID" value="TNN64206.1"/>
    <property type="molecule type" value="Genomic_DNA"/>
</dbReference>
<gene>
    <name evidence="2" type="ORF">EYF80_025574</name>
</gene>
<reference evidence="2 3" key="1">
    <citation type="submission" date="2019-03" db="EMBL/GenBank/DDBJ databases">
        <title>First draft genome of Liparis tanakae, snailfish: a comprehensive survey of snailfish specific genes.</title>
        <authorList>
            <person name="Kim W."/>
            <person name="Song I."/>
            <person name="Jeong J.-H."/>
            <person name="Kim D."/>
            <person name="Kim S."/>
            <person name="Ryu S."/>
            <person name="Song J.Y."/>
            <person name="Lee S.K."/>
        </authorList>
    </citation>
    <scope>NUCLEOTIDE SEQUENCE [LARGE SCALE GENOMIC DNA]</scope>
    <source>
        <tissue evidence="2">Muscle</tissue>
    </source>
</reference>
<evidence type="ECO:0000313" key="2">
    <source>
        <dbReference type="EMBL" id="TNN64206.1"/>
    </source>
</evidence>
<sequence>MTSAGPTHRSRRIDEKKSANEQEVGPSDAAPSFPLHPERDVSAVITATGFLGWRRDRRSKREPPDRLARNTINCLRQR</sequence>
<accession>A0A4Z2HES0</accession>
<evidence type="ECO:0000256" key="1">
    <source>
        <dbReference type="SAM" id="MobiDB-lite"/>
    </source>
</evidence>
<proteinExistence type="predicted"/>
<evidence type="ECO:0000313" key="3">
    <source>
        <dbReference type="Proteomes" id="UP000314294"/>
    </source>
</evidence>
<keyword evidence="3" id="KW-1185">Reference proteome</keyword>